<dbReference type="EMBL" id="CAEZVJ010000051">
    <property type="protein sequence ID" value="CAB4628089.1"/>
    <property type="molecule type" value="Genomic_DNA"/>
</dbReference>
<accession>A0A6J6IVJ4</accession>
<evidence type="ECO:0000313" key="1">
    <source>
        <dbReference type="EMBL" id="CAB4628089.1"/>
    </source>
</evidence>
<name>A0A6J6IVJ4_9ZZZZ</name>
<protein>
    <submittedName>
        <fullName evidence="1">Unannotated protein</fullName>
    </submittedName>
</protein>
<reference evidence="1" key="1">
    <citation type="submission" date="2020-05" db="EMBL/GenBank/DDBJ databases">
        <authorList>
            <person name="Chiriac C."/>
            <person name="Salcher M."/>
            <person name="Ghai R."/>
            <person name="Kavagutti S V."/>
        </authorList>
    </citation>
    <scope>NUCLEOTIDE SEQUENCE</scope>
</reference>
<proteinExistence type="predicted"/>
<organism evidence="1">
    <name type="scientific">freshwater metagenome</name>
    <dbReference type="NCBI Taxonomy" id="449393"/>
    <lineage>
        <taxon>unclassified sequences</taxon>
        <taxon>metagenomes</taxon>
        <taxon>ecological metagenomes</taxon>
    </lineage>
</organism>
<sequence length="142" mass="15052">MVPTTIGSISVGVPAGSDTTEPITSLFRVTETSLIGFVLTAASNSVPLGMNAVISLRPVAKVELYSKFPLVIPNFMTFAGFWLVPTMYESAAELNANARISVSSVAIVRVEIRVPVAKSKAVSRFPKPVRRALKTATLASGE</sequence>
<gene>
    <name evidence="1" type="ORF">UFOPK1961_00579</name>
</gene>
<dbReference type="AlphaFoldDB" id="A0A6J6IVJ4"/>